<comment type="similarity">
    <text evidence="1">Belongs to the GIPC family.</text>
</comment>
<organism evidence="4">
    <name type="scientific">Darwinula stevensoni</name>
    <dbReference type="NCBI Taxonomy" id="69355"/>
    <lineage>
        <taxon>Eukaryota</taxon>
        <taxon>Metazoa</taxon>
        <taxon>Ecdysozoa</taxon>
        <taxon>Arthropoda</taxon>
        <taxon>Crustacea</taxon>
        <taxon>Oligostraca</taxon>
        <taxon>Ostracoda</taxon>
        <taxon>Podocopa</taxon>
        <taxon>Podocopida</taxon>
        <taxon>Darwinulocopina</taxon>
        <taxon>Darwinuloidea</taxon>
        <taxon>Darwinulidae</taxon>
        <taxon>Darwinula</taxon>
    </lineage>
</organism>
<dbReference type="InterPro" id="IPR055349">
    <property type="entry name" value="GH2_GIPC"/>
</dbReference>
<evidence type="ECO:0000313" key="5">
    <source>
        <dbReference type="Proteomes" id="UP000677054"/>
    </source>
</evidence>
<dbReference type="PROSITE" id="PS50106">
    <property type="entry name" value="PDZ"/>
    <property type="match status" value="1"/>
</dbReference>
<evidence type="ECO:0000313" key="4">
    <source>
        <dbReference type="EMBL" id="CAD7252566.1"/>
    </source>
</evidence>
<feature type="domain" description="PDZ" evidence="3">
    <location>
        <begin position="130"/>
        <end position="212"/>
    </location>
</feature>
<dbReference type="Gene3D" id="2.30.42.10">
    <property type="match status" value="1"/>
</dbReference>
<dbReference type="Pfam" id="PF00595">
    <property type="entry name" value="PDZ"/>
    <property type="match status" value="1"/>
</dbReference>
<name>A0A7R9AEG0_9CRUS</name>
<dbReference type="SUPFAM" id="SSF50156">
    <property type="entry name" value="PDZ domain-like"/>
    <property type="match status" value="1"/>
</dbReference>
<reference evidence="4" key="1">
    <citation type="submission" date="2020-11" db="EMBL/GenBank/DDBJ databases">
        <authorList>
            <person name="Tran Van P."/>
        </authorList>
    </citation>
    <scope>NUCLEOTIDE SEQUENCE</scope>
</reference>
<dbReference type="Pfam" id="PF25083">
    <property type="entry name" value="GIPC1_GH1"/>
    <property type="match status" value="1"/>
</dbReference>
<dbReference type="FunFam" id="2.30.42.10:FF:000097">
    <property type="entry name" value="PDZ domain-containing protein GIPC1 isoform 1"/>
    <property type="match status" value="1"/>
</dbReference>
<dbReference type="PANTHER" id="PTHR12259">
    <property type="entry name" value="RGS-GAIP INTERACTING PROTEIN GIPC"/>
    <property type="match status" value="1"/>
</dbReference>
<dbReference type="Pfam" id="PF25082">
    <property type="entry name" value="GIPC1_GH2"/>
    <property type="match status" value="1"/>
</dbReference>
<proteinExistence type="inferred from homology"/>
<evidence type="ECO:0000256" key="2">
    <source>
        <dbReference type="SAM" id="MobiDB-lite"/>
    </source>
</evidence>
<accession>A0A7R9AEG0</accession>
<dbReference type="OrthoDB" id="6509831at2759"/>
<feature type="region of interest" description="Disordered" evidence="2">
    <location>
        <begin position="1"/>
        <end position="38"/>
    </location>
</feature>
<dbReference type="Proteomes" id="UP000677054">
    <property type="component" value="Unassembled WGS sequence"/>
</dbReference>
<dbReference type="SMART" id="SM00228">
    <property type="entry name" value="PDZ"/>
    <property type="match status" value="1"/>
</dbReference>
<dbReference type="CDD" id="cd06707">
    <property type="entry name" value="PDZ_GIPC"/>
    <property type="match status" value="1"/>
</dbReference>
<dbReference type="InterPro" id="IPR036034">
    <property type="entry name" value="PDZ_sf"/>
</dbReference>
<dbReference type="AlphaFoldDB" id="A0A7R9AEG0"/>
<dbReference type="PANTHER" id="PTHR12259:SF1">
    <property type="entry name" value="GH21964P"/>
    <property type="match status" value="1"/>
</dbReference>
<dbReference type="CDD" id="cd21180">
    <property type="entry name" value="GH2_GIPC"/>
    <property type="match status" value="1"/>
</dbReference>
<sequence length="340" mass="37466">MFRGKTKKKDDHLTNGDPLAHPKTNGSLKGTPPASPALKQRVDKAPTVEVQRPKVSFHCQLAHGSPTGIISGFSNVKELYQKIAECYEISQAEILFCTLNTHKVDMNHLLGGQIALTDFIFAHKKGHKRQVEVEKWDDALGLTITDNGAGYAFIKRIKEGSVVDRLQENRLHVGDHIESIDGKSLVNCRHYEVAKMLKEIPKGTTFTMTIVEPLRAGFANIGPKSETRGSKKNYGTGRETLRLRSNAPASIEQAPDDVVQAAVSKINNLLENFLGINDTELATQIWELAQGKANTMEFAEAIDNSDLEAFGFTDDFIIELWGVVSDAKSGRLRPPSSGHH</sequence>
<dbReference type="EMBL" id="LR904085">
    <property type="protein sequence ID" value="CAD7252566.1"/>
    <property type="molecule type" value="Genomic_DNA"/>
</dbReference>
<gene>
    <name evidence="4" type="ORF">DSTB1V02_LOCUS12324</name>
</gene>
<protein>
    <recommendedName>
        <fullName evidence="3">PDZ domain-containing protein</fullName>
    </recommendedName>
</protein>
<keyword evidence="5" id="KW-1185">Reference proteome</keyword>
<evidence type="ECO:0000259" key="3">
    <source>
        <dbReference type="PROSITE" id="PS50106"/>
    </source>
</evidence>
<dbReference type="EMBL" id="CAJPEV010004568">
    <property type="protein sequence ID" value="CAG0902016.1"/>
    <property type="molecule type" value="Genomic_DNA"/>
</dbReference>
<dbReference type="InterPro" id="IPR056814">
    <property type="entry name" value="GIPC1-3_GH1"/>
</dbReference>
<evidence type="ECO:0000256" key="1">
    <source>
        <dbReference type="ARBA" id="ARBA00009011"/>
    </source>
</evidence>
<dbReference type="InterPro" id="IPR001478">
    <property type="entry name" value="PDZ"/>
</dbReference>
<dbReference type="InterPro" id="IPR017379">
    <property type="entry name" value="GIPC1/2/3"/>
</dbReference>